<dbReference type="PANTHER" id="PTHR22872">
    <property type="entry name" value="BTK-BINDING PROTEIN-RELATED"/>
    <property type="match status" value="1"/>
</dbReference>
<dbReference type="AlphaFoldDB" id="A0AA88KUS7"/>
<dbReference type="Pfam" id="PF13540">
    <property type="entry name" value="RCC1_2"/>
    <property type="match status" value="3"/>
</dbReference>
<gene>
    <name evidence="3" type="ORF">C9374_013957</name>
</gene>
<dbReference type="Proteomes" id="UP000816034">
    <property type="component" value="Unassembled WGS sequence"/>
</dbReference>
<reference evidence="3 4" key="1">
    <citation type="journal article" date="2018" name="BMC Genomics">
        <title>The genome of Naegleria lovaniensis, the basis for a comparative approach to unravel pathogenicity factors of the human pathogenic amoeba N. fowleri.</title>
        <authorList>
            <person name="Liechti N."/>
            <person name="Schurch N."/>
            <person name="Bruggmann R."/>
            <person name="Wittwer M."/>
        </authorList>
    </citation>
    <scope>NUCLEOTIDE SEQUENCE [LARGE SCALE GENOMIC DNA]</scope>
    <source>
        <strain evidence="3 4">ATCC 30569</strain>
    </source>
</reference>
<name>A0AA88KUS7_NAELO</name>
<dbReference type="EMBL" id="PYSW02000007">
    <property type="protein sequence ID" value="KAG2389397.1"/>
    <property type="molecule type" value="Genomic_DNA"/>
</dbReference>
<evidence type="ECO:0000256" key="2">
    <source>
        <dbReference type="PROSITE-ProRule" id="PRU00235"/>
    </source>
</evidence>
<comment type="caution">
    <text evidence="3">The sequence shown here is derived from an EMBL/GenBank/DDBJ whole genome shotgun (WGS) entry which is preliminary data.</text>
</comment>
<dbReference type="PRINTS" id="PR00633">
    <property type="entry name" value="RCCNDNSATION"/>
</dbReference>
<dbReference type="SUPFAM" id="SSF50985">
    <property type="entry name" value="RCC1/BLIP-II"/>
    <property type="match status" value="1"/>
</dbReference>
<feature type="repeat" description="RCC1" evidence="2">
    <location>
        <begin position="1"/>
        <end position="80"/>
    </location>
</feature>
<dbReference type="PROSITE" id="PS00626">
    <property type="entry name" value="RCC1_2"/>
    <property type="match status" value="1"/>
</dbReference>
<dbReference type="InterPro" id="IPR000408">
    <property type="entry name" value="Reg_chr_condens"/>
</dbReference>
<proteinExistence type="predicted"/>
<feature type="repeat" description="RCC1" evidence="2">
    <location>
        <begin position="286"/>
        <end position="335"/>
    </location>
</feature>
<dbReference type="GeneID" id="68106410"/>
<keyword evidence="4" id="KW-1185">Reference proteome</keyword>
<accession>A0AA88KUS7</accession>
<evidence type="ECO:0000313" key="4">
    <source>
        <dbReference type="Proteomes" id="UP000816034"/>
    </source>
</evidence>
<evidence type="ECO:0000313" key="3">
    <source>
        <dbReference type="EMBL" id="KAG2389397.1"/>
    </source>
</evidence>
<dbReference type="InterPro" id="IPR009091">
    <property type="entry name" value="RCC1/BLIP-II"/>
</dbReference>
<dbReference type="PROSITE" id="PS50012">
    <property type="entry name" value="RCC1_3"/>
    <property type="match status" value="3"/>
</dbReference>
<feature type="repeat" description="RCC1" evidence="2">
    <location>
        <begin position="184"/>
        <end position="233"/>
    </location>
</feature>
<dbReference type="InterPro" id="IPR051625">
    <property type="entry name" value="Signaling_Regulatory_Domain"/>
</dbReference>
<evidence type="ECO:0000256" key="1">
    <source>
        <dbReference type="ARBA" id="ARBA00022737"/>
    </source>
</evidence>
<dbReference type="RefSeq" id="XP_044553389.1">
    <property type="nucleotide sequence ID" value="XM_044689890.1"/>
</dbReference>
<dbReference type="Gene3D" id="2.130.10.30">
    <property type="entry name" value="Regulator of chromosome condensation 1/beta-lactamase-inhibitor protein II"/>
    <property type="match status" value="2"/>
</dbReference>
<protein>
    <submittedName>
        <fullName evidence="3">Uncharacterized protein</fullName>
    </submittedName>
</protein>
<organism evidence="3 4">
    <name type="scientific">Naegleria lovaniensis</name>
    <name type="common">Amoeba</name>
    <dbReference type="NCBI Taxonomy" id="51637"/>
    <lineage>
        <taxon>Eukaryota</taxon>
        <taxon>Discoba</taxon>
        <taxon>Heterolobosea</taxon>
        <taxon>Tetramitia</taxon>
        <taxon>Eutetramitia</taxon>
        <taxon>Vahlkampfiidae</taxon>
        <taxon>Naegleria</taxon>
    </lineage>
</organism>
<sequence>MFYASGANEHGQLGNSTYTNLQTLTPINISAHHYRQKTYRQLGPVCLSDFANLDERNLVGLCKIKQIACGKRHTLILTEENDLYACGDNSNSQLAVYETISNNTVEWIDFEPARTHRITSIACSSNSSFVFLDNGEIYKTSPNKLSNLSHKTSFYKLSLETKSPVKGFFSSPTTSRFHILTNDNSVFVGGEDETGYWAVRQDQPLKPTPFPAITNPIKIIASGGFHTVIITEKNEYFSMGKNYFYQRGDMDDRISLRQGVELPFSNKSITQVCCGHFHTLVLCADGSLYACGKNSHGQLGIGTLKEKNLFMKVPINTYIHSMHCGTDHTILLTTDKRVMRCGKNDRGQSFLDYGKCNTVFETLKVKEFAHVACGAHFTICYGDMTYVINRLPKIASFLSRKDFSDINFALSHDED</sequence>
<keyword evidence="1" id="KW-0677">Repeat</keyword>